<evidence type="ECO:0000256" key="1">
    <source>
        <dbReference type="ARBA" id="ARBA00001316"/>
    </source>
</evidence>
<name>A0ABT0IJR1_9ACTN</name>
<dbReference type="PANTHER" id="PTHR13593:SF113">
    <property type="entry name" value="SI:DKEY-266F7.9"/>
    <property type="match status" value="1"/>
</dbReference>
<dbReference type="InterPro" id="IPR017946">
    <property type="entry name" value="PLC-like_Pdiesterase_TIM-brl"/>
</dbReference>
<evidence type="ECO:0000256" key="5">
    <source>
        <dbReference type="ARBA" id="ARBA00030782"/>
    </source>
</evidence>
<proteinExistence type="predicted"/>
<dbReference type="PROSITE" id="PS51318">
    <property type="entry name" value="TAT"/>
    <property type="match status" value="1"/>
</dbReference>
<dbReference type="SUPFAM" id="SSF51695">
    <property type="entry name" value="PLC-like phosphodiesterases"/>
    <property type="match status" value="1"/>
</dbReference>
<dbReference type="CDD" id="cd08586">
    <property type="entry name" value="PI-PLCc_BcPLC_like"/>
    <property type="match status" value="1"/>
</dbReference>
<dbReference type="RefSeq" id="WP_248637404.1">
    <property type="nucleotide sequence ID" value="NZ_JALPTH010000045.1"/>
</dbReference>
<comment type="caution">
    <text evidence="8">The sequence shown here is derived from an EMBL/GenBank/DDBJ whole genome shotgun (WGS) entry which is preliminary data.</text>
</comment>
<dbReference type="EC" id="4.6.1.13" evidence="2"/>
<feature type="region of interest" description="Disordered" evidence="6">
    <location>
        <begin position="1"/>
        <end position="23"/>
    </location>
</feature>
<evidence type="ECO:0000256" key="2">
    <source>
        <dbReference type="ARBA" id="ARBA00012581"/>
    </source>
</evidence>
<evidence type="ECO:0000313" key="8">
    <source>
        <dbReference type="EMBL" id="MCK8681580.1"/>
    </source>
</evidence>
<organism evidence="8 9">
    <name type="scientific">Streptomyces lichenis</name>
    <dbReference type="NCBI Taxonomy" id="2306967"/>
    <lineage>
        <taxon>Bacteria</taxon>
        <taxon>Bacillati</taxon>
        <taxon>Actinomycetota</taxon>
        <taxon>Actinomycetes</taxon>
        <taxon>Kitasatosporales</taxon>
        <taxon>Streptomycetaceae</taxon>
        <taxon>Streptomyces</taxon>
    </lineage>
</organism>
<dbReference type="EMBL" id="JALPTH010000045">
    <property type="protein sequence ID" value="MCK8681580.1"/>
    <property type="molecule type" value="Genomic_DNA"/>
</dbReference>
<dbReference type="Pfam" id="PF00388">
    <property type="entry name" value="PI-PLC-X"/>
    <property type="match status" value="1"/>
</dbReference>
<dbReference type="SMART" id="SM00148">
    <property type="entry name" value="PLCXc"/>
    <property type="match status" value="1"/>
</dbReference>
<gene>
    <name evidence="8" type="ORF">M1O15_30115</name>
</gene>
<evidence type="ECO:0000256" key="4">
    <source>
        <dbReference type="ARBA" id="ARBA00030474"/>
    </source>
</evidence>
<comment type="catalytic activity">
    <reaction evidence="1">
        <text>a 1,2-diacyl-sn-glycero-3-phospho-(1D-myo-inositol) = 1D-myo-inositol 1,2-cyclic phosphate + a 1,2-diacyl-sn-glycerol</text>
        <dbReference type="Rhea" id="RHEA:17093"/>
        <dbReference type="ChEBI" id="CHEBI:17815"/>
        <dbReference type="ChEBI" id="CHEBI:57880"/>
        <dbReference type="ChEBI" id="CHEBI:58484"/>
        <dbReference type="EC" id="4.6.1.13"/>
    </reaction>
</comment>
<keyword evidence="9" id="KW-1185">Reference proteome</keyword>
<protein>
    <recommendedName>
        <fullName evidence="3">1-phosphatidylinositol phosphodiesterase</fullName>
        <ecNumber evidence="2">4.6.1.13</ecNumber>
    </recommendedName>
    <alternativeName>
        <fullName evidence="4">Phosphatidylinositol diacylglycerol-lyase</fullName>
    </alternativeName>
    <alternativeName>
        <fullName evidence="5">Phosphatidylinositol-specific phospholipase C</fullName>
    </alternativeName>
</protein>
<sequence length="311" mass="33208">MTPRLDTPAASTPTPAPVPSLPRGVSRRGFLAGAGAFSAAVLLGTAPAAARTRAGTADWMGALPGATPLHRLTIPGTHNSAAPAGGLWVACQNTGVGQQLAAGIRFLDIRCRVTGDSFAIHHGASYQNQMFGDVLIACRDFLAAHPGETVLMRVKQEYSGESDAVFRQVFDRYLDAKGWRPLFRIGDGLPLLGEARGRVVLLADNGGLPGVRYGDGALFDIQDDYMAEPFAKYPEIEAHFLKAASQPGKLYVNYVSTAALLPPRWNADRLNPRVHSFLDGSGGRDLRGLGIVPMDFPNTRAGLVESLIRHN</sequence>
<evidence type="ECO:0000256" key="6">
    <source>
        <dbReference type="SAM" id="MobiDB-lite"/>
    </source>
</evidence>
<dbReference type="Gene3D" id="3.20.20.190">
    <property type="entry name" value="Phosphatidylinositol (PI) phosphodiesterase"/>
    <property type="match status" value="1"/>
</dbReference>
<reference evidence="8 9" key="1">
    <citation type="submission" date="2022-04" db="EMBL/GenBank/DDBJ databases">
        <title>Streptomyces sp. nov. LCR6-01 isolated from Lichen of Dirinaria sp.</title>
        <authorList>
            <person name="Kanchanasin P."/>
            <person name="Tanasupawat S."/>
            <person name="Phongsopitanun W."/>
        </authorList>
    </citation>
    <scope>NUCLEOTIDE SEQUENCE [LARGE SCALE GENOMIC DNA]</scope>
    <source>
        <strain evidence="8 9">LCR6-01</strain>
    </source>
</reference>
<dbReference type="InterPro" id="IPR000909">
    <property type="entry name" value="PLipase_C_PInositol-sp_X_dom"/>
</dbReference>
<dbReference type="Proteomes" id="UP001522868">
    <property type="component" value="Unassembled WGS sequence"/>
</dbReference>
<accession>A0ABT0IJR1</accession>
<dbReference type="PANTHER" id="PTHR13593">
    <property type="match status" value="1"/>
</dbReference>
<evidence type="ECO:0000256" key="3">
    <source>
        <dbReference type="ARBA" id="ARBA00019758"/>
    </source>
</evidence>
<feature type="domain" description="Phosphatidylinositol-specific phospholipase C X" evidence="7">
    <location>
        <begin position="68"/>
        <end position="204"/>
    </location>
</feature>
<evidence type="ECO:0000313" key="9">
    <source>
        <dbReference type="Proteomes" id="UP001522868"/>
    </source>
</evidence>
<dbReference type="PROSITE" id="PS50007">
    <property type="entry name" value="PIPLC_X_DOMAIN"/>
    <property type="match status" value="1"/>
</dbReference>
<dbReference type="InterPro" id="IPR006311">
    <property type="entry name" value="TAT_signal"/>
</dbReference>
<dbReference type="InterPro" id="IPR051057">
    <property type="entry name" value="PI-PLC_domain"/>
</dbReference>
<evidence type="ECO:0000259" key="7">
    <source>
        <dbReference type="SMART" id="SM00148"/>
    </source>
</evidence>